<dbReference type="Gene3D" id="3.30.450.20">
    <property type="entry name" value="PAS domain"/>
    <property type="match status" value="1"/>
</dbReference>
<comment type="catalytic activity">
    <reaction evidence="1">
        <text>ATP + protein L-histidine = ADP + protein N-phospho-L-histidine.</text>
        <dbReference type="EC" id="2.7.13.3"/>
    </reaction>
</comment>
<evidence type="ECO:0000256" key="6">
    <source>
        <dbReference type="ARBA" id="ARBA00023012"/>
    </source>
</evidence>
<dbReference type="InterPro" id="IPR036890">
    <property type="entry name" value="HATPase_C_sf"/>
</dbReference>
<dbReference type="SUPFAM" id="SSF55874">
    <property type="entry name" value="ATPase domain of HSP90 chaperone/DNA topoisomerase II/histidine kinase"/>
    <property type="match status" value="1"/>
</dbReference>
<feature type="compositionally biased region" description="Basic and acidic residues" evidence="7">
    <location>
        <begin position="653"/>
        <end position="666"/>
    </location>
</feature>
<dbReference type="SMART" id="SM00387">
    <property type="entry name" value="HATPase_c"/>
    <property type="match status" value="1"/>
</dbReference>
<dbReference type="EMBL" id="JAZAQF010000086">
    <property type="protein sequence ID" value="MFG3819104.1"/>
    <property type="molecule type" value="Genomic_DNA"/>
</dbReference>
<reference evidence="11" key="1">
    <citation type="journal article" date="2024" name="Algal Res.">
        <title>Biochemical, toxicological and genomic investigation of a high-biomass producing Limnothrix strain isolated from Italian shallow drinking water reservoir.</title>
        <authorList>
            <person name="Simonazzi M."/>
            <person name="Shishido T.K."/>
            <person name="Delbaje E."/>
            <person name="Wahlsten M."/>
            <person name="Fewer D.P."/>
            <person name="Sivonen K."/>
            <person name="Pezzolesi L."/>
            <person name="Pistocchi R."/>
        </authorList>
    </citation>
    <scope>NUCLEOTIDE SEQUENCE [LARGE SCALE GENOMIC DNA]</scope>
    <source>
        <strain evidence="11">LRLZ20PSL1</strain>
    </source>
</reference>
<dbReference type="InterPro" id="IPR036097">
    <property type="entry name" value="HisK_dim/P_sf"/>
</dbReference>
<keyword evidence="8" id="KW-0472">Membrane</keyword>
<dbReference type="SUPFAM" id="SSF47384">
    <property type="entry name" value="Homodimeric domain of signal transducing histidine kinase"/>
    <property type="match status" value="1"/>
</dbReference>
<feature type="transmembrane region" description="Helical" evidence="8">
    <location>
        <begin position="12"/>
        <end position="32"/>
    </location>
</feature>
<dbReference type="InterPro" id="IPR003661">
    <property type="entry name" value="HisK_dim/P_dom"/>
</dbReference>
<dbReference type="InterPro" id="IPR003594">
    <property type="entry name" value="HATPase_dom"/>
</dbReference>
<proteinExistence type="predicted"/>
<keyword evidence="11" id="KW-1185">Reference proteome</keyword>
<evidence type="ECO:0000256" key="1">
    <source>
        <dbReference type="ARBA" id="ARBA00000085"/>
    </source>
</evidence>
<evidence type="ECO:0000256" key="5">
    <source>
        <dbReference type="ARBA" id="ARBA00022777"/>
    </source>
</evidence>
<keyword evidence="6" id="KW-0902">Two-component regulatory system</keyword>
<dbReference type="PRINTS" id="PR00344">
    <property type="entry name" value="BCTRLSENSOR"/>
</dbReference>
<keyword evidence="8" id="KW-0812">Transmembrane</keyword>
<organism evidence="10 11">
    <name type="scientific">Limnothrix redekei LRLZ20PSL1</name>
    <dbReference type="NCBI Taxonomy" id="3112953"/>
    <lineage>
        <taxon>Bacteria</taxon>
        <taxon>Bacillati</taxon>
        <taxon>Cyanobacteriota</taxon>
        <taxon>Cyanophyceae</taxon>
        <taxon>Pseudanabaenales</taxon>
        <taxon>Pseudanabaenaceae</taxon>
        <taxon>Limnothrix</taxon>
    </lineage>
</organism>
<evidence type="ECO:0000256" key="4">
    <source>
        <dbReference type="ARBA" id="ARBA00022679"/>
    </source>
</evidence>
<dbReference type="PANTHER" id="PTHR43711:SF31">
    <property type="entry name" value="HISTIDINE KINASE"/>
    <property type="match status" value="1"/>
</dbReference>
<evidence type="ECO:0000256" key="8">
    <source>
        <dbReference type="SAM" id="Phobius"/>
    </source>
</evidence>
<dbReference type="Pfam" id="PF22673">
    <property type="entry name" value="MCP-like_PDC_1"/>
    <property type="match status" value="1"/>
</dbReference>
<sequence length="672" mass="75674">MKFGLRSIGTRLFLAVMSAASIGLGSLGYLFYSELKSVRILQLTSEMDNKVRHLDAELLSGETFLKSLVSATIFLHDSGVRSPEAYEKLLLSFMSARPKLITGFGVMQFPRGLVDREWFGPYIEESIPDRGVTLSQNSRFTLVDLWEVDQYPKLQYFKNAFKADRYLWSKPYINDNYPIPLMTFSGTIRNQKGQLIAVMNGDINIDDLNKDIDINDLNLSQDDPSFNSTGYHALITKEGQLLSYSPDPRKAAQLANISSIPSLKPVWEQIRYRINQGIGKAYFESDSTYWVYQTVPRTQWVMLEAIPYETIAKPALLGAISATIIAAIFLLLVVWLFIRFLNHRLQPILDACDRTIGDHSDINNSGDEISHLSDVFFSMVNQQQTLLQKLQTANNQLAQSNRLKDNFLATMSHELRTPLNTILGVAEILQEGIFGGINKQQHKALENIEKSGTHLLNLINDILDIAKIESEFLELNCTTVAIGPLCTSSVTLIQPQAEQKNIQLETNLLPHLPDLYIDERRIRQVLLNLLSNALKFTPQGGRITLKVTCQTQENEEDAEKNGELQKYFVRISITDTGIGIAPEDVKRLFQPFVQIDSALNRKYEGTGLGLALVKRIVELHGGCVGLISEVNVGSCFTIDLPYIETRFSVEREREGKPNLSNDRETCTEVAQE</sequence>
<dbReference type="EC" id="2.7.13.3" evidence="2"/>
<evidence type="ECO:0000259" key="9">
    <source>
        <dbReference type="PROSITE" id="PS50109"/>
    </source>
</evidence>
<protein>
    <recommendedName>
        <fullName evidence="2">histidine kinase</fullName>
        <ecNumber evidence="2">2.7.13.3</ecNumber>
    </recommendedName>
</protein>
<dbReference type="SMART" id="SM00388">
    <property type="entry name" value="HisKA"/>
    <property type="match status" value="1"/>
</dbReference>
<dbReference type="Gene3D" id="3.30.565.10">
    <property type="entry name" value="Histidine kinase-like ATPase, C-terminal domain"/>
    <property type="match status" value="1"/>
</dbReference>
<accession>A0ABW7CD88</accession>
<dbReference type="CDD" id="cd00082">
    <property type="entry name" value="HisKA"/>
    <property type="match status" value="1"/>
</dbReference>
<dbReference type="GO" id="GO:0016301">
    <property type="term" value="F:kinase activity"/>
    <property type="evidence" value="ECO:0007669"/>
    <property type="project" value="UniProtKB-KW"/>
</dbReference>
<dbReference type="CDD" id="cd16922">
    <property type="entry name" value="HATPase_EvgS-ArcB-TorS-like"/>
    <property type="match status" value="1"/>
</dbReference>
<name>A0ABW7CD88_9CYAN</name>
<evidence type="ECO:0000256" key="3">
    <source>
        <dbReference type="ARBA" id="ARBA00022553"/>
    </source>
</evidence>
<keyword evidence="4" id="KW-0808">Transferase</keyword>
<feature type="transmembrane region" description="Helical" evidence="8">
    <location>
        <begin position="315"/>
        <end position="338"/>
    </location>
</feature>
<dbReference type="PANTHER" id="PTHR43711">
    <property type="entry name" value="TWO-COMPONENT HISTIDINE KINASE"/>
    <property type="match status" value="1"/>
</dbReference>
<dbReference type="Gene3D" id="1.10.287.130">
    <property type="match status" value="1"/>
</dbReference>
<gene>
    <name evidence="10" type="ORF">VPK24_15785</name>
</gene>
<dbReference type="Pfam" id="PF00512">
    <property type="entry name" value="HisKA"/>
    <property type="match status" value="1"/>
</dbReference>
<dbReference type="Pfam" id="PF02518">
    <property type="entry name" value="HATPase_c"/>
    <property type="match status" value="1"/>
</dbReference>
<evidence type="ECO:0000313" key="11">
    <source>
        <dbReference type="Proteomes" id="UP001604335"/>
    </source>
</evidence>
<keyword evidence="8" id="KW-1133">Transmembrane helix</keyword>
<feature type="domain" description="Histidine kinase" evidence="9">
    <location>
        <begin position="410"/>
        <end position="644"/>
    </location>
</feature>
<dbReference type="RefSeq" id="WP_393014803.1">
    <property type="nucleotide sequence ID" value="NZ_JAZAQF010000086.1"/>
</dbReference>
<evidence type="ECO:0000256" key="7">
    <source>
        <dbReference type="SAM" id="MobiDB-lite"/>
    </source>
</evidence>
<feature type="region of interest" description="Disordered" evidence="7">
    <location>
        <begin position="653"/>
        <end position="672"/>
    </location>
</feature>
<evidence type="ECO:0000256" key="2">
    <source>
        <dbReference type="ARBA" id="ARBA00012438"/>
    </source>
</evidence>
<keyword evidence="3" id="KW-0597">Phosphoprotein</keyword>
<dbReference type="InterPro" id="IPR004358">
    <property type="entry name" value="Sig_transdc_His_kin-like_C"/>
</dbReference>
<evidence type="ECO:0000313" key="10">
    <source>
        <dbReference type="EMBL" id="MFG3819104.1"/>
    </source>
</evidence>
<dbReference type="InterPro" id="IPR005467">
    <property type="entry name" value="His_kinase_dom"/>
</dbReference>
<comment type="caution">
    <text evidence="10">The sequence shown here is derived from an EMBL/GenBank/DDBJ whole genome shotgun (WGS) entry which is preliminary data.</text>
</comment>
<keyword evidence="5 10" id="KW-0418">Kinase</keyword>
<dbReference type="PROSITE" id="PS50109">
    <property type="entry name" value="HIS_KIN"/>
    <property type="match status" value="1"/>
</dbReference>
<dbReference type="InterPro" id="IPR050736">
    <property type="entry name" value="Sensor_HK_Regulatory"/>
</dbReference>
<dbReference type="Proteomes" id="UP001604335">
    <property type="component" value="Unassembled WGS sequence"/>
</dbReference>